<organism evidence="10 11">
    <name type="scientific">Paracandidimonas soli</name>
    <dbReference type="NCBI Taxonomy" id="1917182"/>
    <lineage>
        <taxon>Bacteria</taxon>
        <taxon>Pseudomonadati</taxon>
        <taxon>Pseudomonadota</taxon>
        <taxon>Betaproteobacteria</taxon>
        <taxon>Burkholderiales</taxon>
        <taxon>Alcaligenaceae</taxon>
        <taxon>Paracandidimonas</taxon>
    </lineage>
</organism>
<dbReference type="GO" id="GO:0005886">
    <property type="term" value="C:plasma membrane"/>
    <property type="evidence" value="ECO:0007669"/>
    <property type="project" value="UniProtKB-SubCell"/>
</dbReference>
<accession>A0A4R3VGC0</accession>
<dbReference type="Pfam" id="PF07690">
    <property type="entry name" value="MFS_1"/>
    <property type="match status" value="1"/>
</dbReference>
<dbReference type="Gene3D" id="1.20.1250.20">
    <property type="entry name" value="MFS general substrate transporter like domains"/>
    <property type="match status" value="1"/>
</dbReference>
<keyword evidence="2" id="KW-0813">Transport</keyword>
<reference evidence="10 11" key="1">
    <citation type="submission" date="2019-03" db="EMBL/GenBank/DDBJ databases">
        <title>Genomic Encyclopedia of Type Strains, Phase IV (KMG-IV): sequencing the most valuable type-strain genomes for metagenomic binning, comparative biology and taxonomic classification.</title>
        <authorList>
            <person name="Goeker M."/>
        </authorList>
    </citation>
    <scope>NUCLEOTIDE SEQUENCE [LARGE SCALE GENOMIC DNA]</scope>
    <source>
        <strain evidence="10 11">DSM 100048</strain>
    </source>
</reference>
<feature type="region of interest" description="Disordered" evidence="7">
    <location>
        <begin position="1"/>
        <end position="27"/>
    </location>
</feature>
<dbReference type="PANTHER" id="PTHR42718:SF46">
    <property type="entry name" value="BLR6921 PROTEIN"/>
    <property type="match status" value="1"/>
</dbReference>
<feature type="transmembrane region" description="Helical" evidence="8">
    <location>
        <begin position="441"/>
        <end position="460"/>
    </location>
</feature>
<dbReference type="EMBL" id="SMBX01000001">
    <property type="protein sequence ID" value="TCV02794.1"/>
    <property type="molecule type" value="Genomic_DNA"/>
</dbReference>
<dbReference type="CDD" id="cd17321">
    <property type="entry name" value="MFS_MMR_MDR_like"/>
    <property type="match status" value="1"/>
</dbReference>
<feature type="transmembrane region" description="Helical" evidence="8">
    <location>
        <begin position="188"/>
        <end position="207"/>
    </location>
</feature>
<dbReference type="PANTHER" id="PTHR42718">
    <property type="entry name" value="MAJOR FACILITATOR SUPERFAMILY MULTIDRUG TRANSPORTER MFSC"/>
    <property type="match status" value="1"/>
</dbReference>
<evidence type="ECO:0000256" key="3">
    <source>
        <dbReference type="ARBA" id="ARBA00022475"/>
    </source>
</evidence>
<feature type="transmembrane region" description="Helical" evidence="8">
    <location>
        <begin position="70"/>
        <end position="88"/>
    </location>
</feature>
<dbReference type="InterPro" id="IPR020846">
    <property type="entry name" value="MFS_dom"/>
</dbReference>
<keyword evidence="4 8" id="KW-0812">Transmembrane</keyword>
<feature type="transmembrane region" description="Helical" evidence="8">
    <location>
        <begin position="100"/>
        <end position="123"/>
    </location>
</feature>
<keyword evidence="3" id="KW-1003">Cell membrane</keyword>
<dbReference type="OrthoDB" id="9807274at2"/>
<keyword evidence="5 8" id="KW-1133">Transmembrane helix</keyword>
<dbReference type="Gene3D" id="1.20.1720.10">
    <property type="entry name" value="Multidrug resistance protein D"/>
    <property type="match status" value="1"/>
</dbReference>
<dbReference type="SUPFAM" id="SSF103473">
    <property type="entry name" value="MFS general substrate transporter"/>
    <property type="match status" value="1"/>
</dbReference>
<feature type="transmembrane region" description="Helical" evidence="8">
    <location>
        <begin position="129"/>
        <end position="149"/>
    </location>
</feature>
<feature type="compositionally biased region" description="Basic and acidic residues" evidence="7">
    <location>
        <begin position="1"/>
        <end position="11"/>
    </location>
</feature>
<gene>
    <name evidence="10" type="ORF">EV686_101251</name>
</gene>
<feature type="transmembrane region" description="Helical" evidence="8">
    <location>
        <begin position="161"/>
        <end position="182"/>
    </location>
</feature>
<comment type="caution">
    <text evidence="10">The sequence shown here is derived from an EMBL/GenBank/DDBJ whole genome shotgun (WGS) entry which is preliminary data.</text>
</comment>
<proteinExistence type="predicted"/>
<dbReference type="GO" id="GO:0022857">
    <property type="term" value="F:transmembrane transporter activity"/>
    <property type="evidence" value="ECO:0007669"/>
    <property type="project" value="InterPro"/>
</dbReference>
<feature type="domain" description="Major facilitator superfamily (MFS) profile" evidence="9">
    <location>
        <begin position="34"/>
        <end position="463"/>
    </location>
</feature>
<evidence type="ECO:0000256" key="2">
    <source>
        <dbReference type="ARBA" id="ARBA00022448"/>
    </source>
</evidence>
<feature type="transmembrane region" description="Helical" evidence="8">
    <location>
        <begin position="314"/>
        <end position="333"/>
    </location>
</feature>
<evidence type="ECO:0000259" key="9">
    <source>
        <dbReference type="PROSITE" id="PS50850"/>
    </source>
</evidence>
<evidence type="ECO:0000256" key="5">
    <source>
        <dbReference type="ARBA" id="ARBA00022989"/>
    </source>
</evidence>
<comment type="subcellular location">
    <subcellularLocation>
        <location evidence="1">Cell membrane</location>
        <topology evidence="1">Multi-pass membrane protein</topology>
    </subcellularLocation>
</comment>
<dbReference type="Proteomes" id="UP000294692">
    <property type="component" value="Unassembled WGS sequence"/>
</dbReference>
<feature type="transmembrane region" description="Helical" evidence="8">
    <location>
        <begin position="242"/>
        <end position="261"/>
    </location>
</feature>
<protein>
    <submittedName>
        <fullName evidence="10">DHA2 family multidrug resistance protein-like MFS transporter</fullName>
    </submittedName>
</protein>
<feature type="transmembrane region" description="Helical" evidence="8">
    <location>
        <begin position="281"/>
        <end position="308"/>
    </location>
</feature>
<evidence type="ECO:0000256" key="6">
    <source>
        <dbReference type="ARBA" id="ARBA00023136"/>
    </source>
</evidence>
<evidence type="ECO:0000313" key="10">
    <source>
        <dbReference type="EMBL" id="TCV02794.1"/>
    </source>
</evidence>
<dbReference type="PRINTS" id="PR01036">
    <property type="entry name" value="TCRTETB"/>
</dbReference>
<evidence type="ECO:0000256" key="4">
    <source>
        <dbReference type="ARBA" id="ARBA00022692"/>
    </source>
</evidence>
<sequence length="481" mass="49641">MAPSSIEKEIPIQEQQGKPKAAPDGLPAPRRSYAAATVIGAIGLTVLDASSVNVGLPAIAASLEASAAEIVWIANVYSLTVLTLLLPLSAAAERIGFTRMFVAGIVLFLLAACVAAASTNMAMLMLARIGQGIGAATVSCLFGGLVRNIYPAHLLARGISINAMVIGFAAVLGPVIGAAVLSVASWRWLFLMNLPVGLIAMLGVRYLPIPPTIRSRFDLPGAVLSMTTLGMFVVGLDSLAAAPGRAAALMLAAFVLGVFVVRRSRAQPAPLVPVDLLARPVIGFAVLASALMFAAQMGTAVALPFFFLHVLERQYLEIGVLLGGWPIGGALMAPVAARLSDRYSAALLCAIGAAVMGLAMTALLLTTAQTHSAWLLLWTAFAGVGFGFFQTPNNRAMLSAAPRERSGAAGGLQATTRVFGQSVGIAGVGVAFGLSDTVGPYLALGVAILCALLAVVVNVIRVRNDARRGCGVRIAQHRKSS</sequence>
<name>A0A4R3VGC0_9BURK</name>
<evidence type="ECO:0000256" key="7">
    <source>
        <dbReference type="SAM" id="MobiDB-lite"/>
    </source>
</evidence>
<dbReference type="AlphaFoldDB" id="A0A4R3VGC0"/>
<dbReference type="RefSeq" id="WP_132472661.1">
    <property type="nucleotide sequence ID" value="NZ_JBEBWM010000019.1"/>
</dbReference>
<feature type="transmembrane region" description="Helical" evidence="8">
    <location>
        <begin position="345"/>
        <end position="365"/>
    </location>
</feature>
<dbReference type="PROSITE" id="PS50850">
    <property type="entry name" value="MFS"/>
    <property type="match status" value="1"/>
</dbReference>
<feature type="transmembrane region" description="Helical" evidence="8">
    <location>
        <begin position="219"/>
        <end position="236"/>
    </location>
</feature>
<dbReference type="InterPro" id="IPR036259">
    <property type="entry name" value="MFS_trans_sf"/>
</dbReference>
<evidence type="ECO:0000313" key="11">
    <source>
        <dbReference type="Proteomes" id="UP000294692"/>
    </source>
</evidence>
<feature type="transmembrane region" description="Helical" evidence="8">
    <location>
        <begin position="33"/>
        <end position="50"/>
    </location>
</feature>
<feature type="transmembrane region" description="Helical" evidence="8">
    <location>
        <begin position="418"/>
        <end position="435"/>
    </location>
</feature>
<evidence type="ECO:0000256" key="1">
    <source>
        <dbReference type="ARBA" id="ARBA00004651"/>
    </source>
</evidence>
<evidence type="ECO:0000256" key="8">
    <source>
        <dbReference type="SAM" id="Phobius"/>
    </source>
</evidence>
<keyword evidence="11" id="KW-1185">Reference proteome</keyword>
<keyword evidence="6 8" id="KW-0472">Membrane</keyword>
<feature type="transmembrane region" description="Helical" evidence="8">
    <location>
        <begin position="371"/>
        <end position="389"/>
    </location>
</feature>
<dbReference type="InterPro" id="IPR011701">
    <property type="entry name" value="MFS"/>
</dbReference>